<evidence type="ECO:0000313" key="2">
    <source>
        <dbReference type="EnsemblProtists" id="PYU1_T014350"/>
    </source>
</evidence>
<reference evidence="3" key="1">
    <citation type="journal article" date="2010" name="Genome Biol.">
        <title>Genome sequence of the necrotrophic plant pathogen Pythium ultimum reveals original pathogenicity mechanisms and effector repertoire.</title>
        <authorList>
            <person name="Levesque C.A."/>
            <person name="Brouwer H."/>
            <person name="Cano L."/>
            <person name="Hamilton J.P."/>
            <person name="Holt C."/>
            <person name="Huitema E."/>
            <person name="Raffaele S."/>
            <person name="Robideau G.P."/>
            <person name="Thines M."/>
            <person name="Win J."/>
            <person name="Zerillo M.M."/>
            <person name="Beakes G.W."/>
            <person name="Boore J.L."/>
            <person name="Busam D."/>
            <person name="Dumas B."/>
            <person name="Ferriera S."/>
            <person name="Fuerstenberg S.I."/>
            <person name="Gachon C.M."/>
            <person name="Gaulin E."/>
            <person name="Govers F."/>
            <person name="Grenville-Briggs L."/>
            <person name="Horner N."/>
            <person name="Hostetler J."/>
            <person name="Jiang R.H."/>
            <person name="Johnson J."/>
            <person name="Krajaejun T."/>
            <person name="Lin H."/>
            <person name="Meijer H.J."/>
            <person name="Moore B."/>
            <person name="Morris P."/>
            <person name="Phuntmart V."/>
            <person name="Puiu D."/>
            <person name="Shetty J."/>
            <person name="Stajich J.E."/>
            <person name="Tripathy S."/>
            <person name="Wawra S."/>
            <person name="van West P."/>
            <person name="Whitty B.R."/>
            <person name="Coutinho P.M."/>
            <person name="Henrissat B."/>
            <person name="Martin F."/>
            <person name="Thomas P.D."/>
            <person name="Tyler B.M."/>
            <person name="De Vries R.P."/>
            <person name="Kamoun S."/>
            <person name="Yandell M."/>
            <person name="Tisserat N."/>
            <person name="Buell C.R."/>
        </authorList>
    </citation>
    <scope>NUCLEOTIDE SEQUENCE</scope>
    <source>
        <strain evidence="3">DAOM:BR144</strain>
    </source>
</reference>
<dbReference type="Proteomes" id="UP000019132">
    <property type="component" value="Unassembled WGS sequence"/>
</dbReference>
<reference evidence="3" key="2">
    <citation type="submission" date="2010-04" db="EMBL/GenBank/DDBJ databases">
        <authorList>
            <person name="Buell R."/>
            <person name="Hamilton J."/>
            <person name="Hostetler J."/>
        </authorList>
    </citation>
    <scope>NUCLEOTIDE SEQUENCE [LARGE SCALE GENOMIC DNA]</scope>
    <source>
        <strain evidence="3">DAOM:BR144</strain>
    </source>
</reference>
<reference evidence="2" key="3">
    <citation type="submission" date="2015-02" db="UniProtKB">
        <authorList>
            <consortium name="EnsemblProtists"/>
        </authorList>
    </citation>
    <scope>IDENTIFICATION</scope>
    <source>
        <strain evidence="2">DAOM BR144</strain>
    </source>
</reference>
<dbReference type="VEuPathDB" id="FungiDB:PYU1_G014320"/>
<accession>K3XAV1</accession>
<dbReference type="AlphaFoldDB" id="K3XAV1"/>
<dbReference type="EnsemblProtists" id="PYU1_T014350">
    <property type="protein sequence ID" value="PYU1_T014350"/>
    <property type="gene ID" value="PYU1_G014320"/>
</dbReference>
<feature type="compositionally biased region" description="Basic and acidic residues" evidence="1">
    <location>
        <begin position="274"/>
        <end position="283"/>
    </location>
</feature>
<evidence type="ECO:0000313" key="3">
    <source>
        <dbReference type="Proteomes" id="UP000019132"/>
    </source>
</evidence>
<feature type="region of interest" description="Disordered" evidence="1">
    <location>
        <begin position="237"/>
        <end position="304"/>
    </location>
</feature>
<protein>
    <submittedName>
        <fullName evidence="2">Uncharacterized protein</fullName>
    </submittedName>
</protein>
<feature type="compositionally biased region" description="Polar residues" evidence="1">
    <location>
        <begin position="284"/>
        <end position="304"/>
    </location>
</feature>
<dbReference type="eggNOG" id="ENOG502SJR4">
    <property type="taxonomic scope" value="Eukaryota"/>
</dbReference>
<proteinExistence type="predicted"/>
<organism evidence="2 3">
    <name type="scientific">Globisporangium ultimum (strain ATCC 200006 / CBS 805.95 / DAOM BR144)</name>
    <name type="common">Pythium ultimum</name>
    <dbReference type="NCBI Taxonomy" id="431595"/>
    <lineage>
        <taxon>Eukaryota</taxon>
        <taxon>Sar</taxon>
        <taxon>Stramenopiles</taxon>
        <taxon>Oomycota</taxon>
        <taxon>Peronosporomycetes</taxon>
        <taxon>Pythiales</taxon>
        <taxon>Pythiaceae</taxon>
        <taxon>Globisporangium</taxon>
    </lineage>
</organism>
<name>K3XAV1_GLOUD</name>
<keyword evidence="3" id="KW-1185">Reference proteome</keyword>
<dbReference type="EMBL" id="GL376565">
    <property type="status" value="NOT_ANNOTATED_CDS"/>
    <property type="molecule type" value="Genomic_DNA"/>
</dbReference>
<dbReference type="OMA" id="THENYAQ"/>
<dbReference type="HOGENOM" id="CLU_015874_0_0_1"/>
<evidence type="ECO:0000256" key="1">
    <source>
        <dbReference type="SAM" id="MobiDB-lite"/>
    </source>
</evidence>
<feature type="compositionally biased region" description="Polar residues" evidence="1">
    <location>
        <begin position="241"/>
        <end position="272"/>
    </location>
</feature>
<dbReference type="STRING" id="431595.K3XAV1"/>
<sequence>MAEILRFQEDLRRDKVAVESARRRVETPKPLAIDIETIERQYAVGGDWSLIASRMEQARPYQLPIAKYDMVIETGRALVKTPLQKTMASLAGTSHGNSALEELYKRFEIGQISKLPGGNLRIKVKSKDACVRLECTKVNILGGVFKFKEFDILGDKYFIDIVNVDSDVNIDVILHRLFLLGCQPVYNTFREVNLATGITSATWRVYFLSSSCPSALVVNGSVCDQVLFDNKLHPAHGKNAPFQSERQPTPQHDTHENYAQATSAKPKQTSLQKAVEEGKKREAQFQQRAQHGKSSAETTLAKPRSNSGVLSIVTFDDSQGKMTPPGSPKPPTKFPTLLLTNGNDGFSTVKNKKKRSRNGIDFSNMLVKQQPQPLDGVATTNYFQVLQTMEVSFEAKNVVANKKYGPRYQVIPVDVKRPKALKTSTESAFFVEKHHTKVRKASKASSLAEVAESMLNDENTALLSVLPDCLATADTKVVSVLNIVENATNPDHVIKKAVESPLAFNSVLSLKMAGSGREIAEIAQLHTINRVMCASKPSKDTTFSTKWKKLMKTTVPSKREELLKTCAKWWRSSDQVNELSRATKALGFFELMLMSIAPTIFSNDHWIQYITGQPVEWIPAHHTRLLHPNTLLMLLRSDLGVHCLSQWNE</sequence>
<dbReference type="InParanoid" id="K3XAV1"/>